<protein>
    <submittedName>
        <fullName evidence="1">Uncharacterized protein</fullName>
    </submittedName>
</protein>
<accession>A0A381ZCM9</accession>
<gene>
    <name evidence="1" type="ORF">METZ01_LOCUS139357</name>
</gene>
<evidence type="ECO:0000313" key="1">
    <source>
        <dbReference type="EMBL" id="SVA86503.1"/>
    </source>
</evidence>
<reference evidence="1" key="1">
    <citation type="submission" date="2018-05" db="EMBL/GenBank/DDBJ databases">
        <authorList>
            <person name="Lanie J.A."/>
            <person name="Ng W.-L."/>
            <person name="Kazmierczak K.M."/>
            <person name="Andrzejewski T.M."/>
            <person name="Davidsen T.M."/>
            <person name="Wayne K.J."/>
            <person name="Tettelin H."/>
            <person name="Glass J.I."/>
            <person name="Rusch D."/>
            <person name="Podicherti R."/>
            <person name="Tsui H.-C.T."/>
            <person name="Winkler M.E."/>
        </authorList>
    </citation>
    <scope>NUCLEOTIDE SEQUENCE</scope>
</reference>
<feature type="non-terminal residue" evidence="1">
    <location>
        <position position="1"/>
    </location>
</feature>
<dbReference type="EMBL" id="UINC01020647">
    <property type="protein sequence ID" value="SVA86503.1"/>
    <property type="molecule type" value="Genomic_DNA"/>
</dbReference>
<proteinExistence type="predicted"/>
<sequence>TYVTDDNDIPNKKFVDDEILSSIQNLSYPFIANQDSEIRITDGTNLSSDISFKIDGVLKAKMTDNWFQMYNTTVDIGQIRIEDNIISNTVSNGDLKIHAPGTGSVKVDDSFTITHTPGVLDPATDPAYDTEGVKLYAKLPAGGNTGLYYVNTNNERDEVIGRNRSLLFSMMF</sequence>
<dbReference type="AlphaFoldDB" id="A0A381ZCM9"/>
<name>A0A381ZCM9_9ZZZZ</name>
<organism evidence="1">
    <name type="scientific">marine metagenome</name>
    <dbReference type="NCBI Taxonomy" id="408172"/>
    <lineage>
        <taxon>unclassified sequences</taxon>
        <taxon>metagenomes</taxon>
        <taxon>ecological metagenomes</taxon>
    </lineage>
</organism>